<dbReference type="PANTHER" id="PTHR30313">
    <property type="entry name" value="DNA PRIMASE"/>
    <property type="match status" value="1"/>
</dbReference>
<comment type="similarity">
    <text evidence="12 13">Belongs to the DnaG primase family.</text>
</comment>
<dbReference type="PIRSF" id="PIRSF002811">
    <property type="entry name" value="DnaG"/>
    <property type="match status" value="1"/>
</dbReference>
<evidence type="ECO:0000256" key="13">
    <source>
        <dbReference type="PIRNR" id="PIRNR002811"/>
    </source>
</evidence>
<keyword evidence="8 12" id="KW-0862">Zinc</keyword>
<keyword evidence="9" id="KW-0460">Magnesium</keyword>
<dbReference type="GO" id="GO:0005737">
    <property type="term" value="C:cytoplasm"/>
    <property type="evidence" value="ECO:0007669"/>
    <property type="project" value="TreeGrafter"/>
</dbReference>
<keyword evidence="1 12" id="KW-0240">DNA-directed RNA polymerase</keyword>
<keyword evidence="7 12" id="KW-0863">Zinc-finger</keyword>
<evidence type="ECO:0000313" key="17">
    <source>
        <dbReference type="EMBL" id="HIU23402.1"/>
    </source>
</evidence>
<dbReference type="SUPFAM" id="SSF56731">
    <property type="entry name" value="DNA primase core"/>
    <property type="match status" value="1"/>
</dbReference>
<dbReference type="InterPro" id="IPR002694">
    <property type="entry name" value="Znf_CHC2"/>
</dbReference>
<dbReference type="InterPro" id="IPR016136">
    <property type="entry name" value="DNA_helicase_N/primase_C"/>
</dbReference>
<comment type="subunit">
    <text evidence="12">Monomer. Interacts with DnaB.</text>
</comment>
<dbReference type="Gene3D" id="1.10.860.10">
    <property type="entry name" value="DNAb Helicase, Chain A"/>
    <property type="match status" value="1"/>
</dbReference>
<dbReference type="SMART" id="SM00493">
    <property type="entry name" value="TOPRIM"/>
    <property type="match status" value="1"/>
</dbReference>
<dbReference type="Pfam" id="PF10410">
    <property type="entry name" value="DnaB_bind"/>
    <property type="match status" value="1"/>
</dbReference>
<dbReference type="GO" id="GO:0008270">
    <property type="term" value="F:zinc ion binding"/>
    <property type="evidence" value="ECO:0007669"/>
    <property type="project" value="UniProtKB-UniRule"/>
</dbReference>
<feature type="domain" description="Toprim" evidence="16">
    <location>
        <begin position="254"/>
        <end position="337"/>
    </location>
</feature>
<dbReference type="GO" id="GO:0003677">
    <property type="term" value="F:DNA binding"/>
    <property type="evidence" value="ECO:0007669"/>
    <property type="project" value="UniProtKB-KW"/>
</dbReference>
<comment type="function">
    <text evidence="12 13">RNA polymerase that catalyzes the synthesis of short RNA molecules used as primers for DNA polymerase during DNA replication.</text>
</comment>
<feature type="zinc finger region" description="CHC2-type" evidence="12 14">
    <location>
        <begin position="37"/>
        <end position="61"/>
    </location>
</feature>
<keyword evidence="6 12" id="KW-0479">Metal-binding</keyword>
<dbReference type="Pfam" id="PF01807">
    <property type="entry name" value="Zn_ribbon_DnaG"/>
    <property type="match status" value="1"/>
</dbReference>
<keyword evidence="4 12" id="KW-0548">Nucleotidyltransferase</keyword>
<dbReference type="InterPro" id="IPR036977">
    <property type="entry name" value="DNA_primase_Znf_CHC2"/>
</dbReference>
<keyword evidence="3 12" id="KW-0808">Transferase</keyword>
<dbReference type="GO" id="GO:1990077">
    <property type="term" value="C:primosome complex"/>
    <property type="evidence" value="ECO:0007669"/>
    <property type="project" value="UniProtKB-KW"/>
</dbReference>
<dbReference type="EC" id="2.7.7.101" evidence="12"/>
<dbReference type="Pfam" id="PF13155">
    <property type="entry name" value="Toprim_2"/>
    <property type="match status" value="1"/>
</dbReference>
<name>A0A9D1HW63_9ACTN</name>
<evidence type="ECO:0000256" key="3">
    <source>
        <dbReference type="ARBA" id="ARBA00022679"/>
    </source>
</evidence>
<evidence type="ECO:0000256" key="9">
    <source>
        <dbReference type="ARBA" id="ARBA00022842"/>
    </source>
</evidence>
<evidence type="ECO:0000256" key="10">
    <source>
        <dbReference type="ARBA" id="ARBA00023125"/>
    </source>
</evidence>
<feature type="region of interest" description="Disordered" evidence="15">
    <location>
        <begin position="428"/>
        <end position="449"/>
    </location>
</feature>
<dbReference type="InterPro" id="IPR006171">
    <property type="entry name" value="TOPRIM_dom"/>
</dbReference>
<evidence type="ECO:0000256" key="5">
    <source>
        <dbReference type="ARBA" id="ARBA00022705"/>
    </source>
</evidence>
<comment type="caution">
    <text evidence="17">The sequence shown here is derived from an EMBL/GenBank/DDBJ whole genome shotgun (WGS) entry which is preliminary data.</text>
</comment>
<organism evidence="17 18">
    <name type="scientific">Candidatus Coprovicinus avistercoris</name>
    <dbReference type="NCBI Taxonomy" id="2840754"/>
    <lineage>
        <taxon>Bacteria</taxon>
        <taxon>Bacillati</taxon>
        <taxon>Actinomycetota</taxon>
        <taxon>Coriobacteriia</taxon>
        <taxon>Coriobacteriales</taxon>
        <taxon>Coriobacteriaceae</taxon>
        <taxon>Coriobacteriaceae incertae sedis</taxon>
        <taxon>Candidatus Coprovicinus</taxon>
    </lineage>
</organism>
<comment type="cofactor">
    <cofactor evidence="12 13 14">
        <name>Zn(2+)</name>
        <dbReference type="ChEBI" id="CHEBI:29105"/>
    </cofactor>
    <text evidence="12 13 14">Binds 1 zinc ion per monomer.</text>
</comment>
<evidence type="ECO:0000256" key="8">
    <source>
        <dbReference type="ARBA" id="ARBA00022833"/>
    </source>
</evidence>
<reference evidence="17" key="2">
    <citation type="journal article" date="2021" name="PeerJ">
        <title>Extensive microbial diversity within the chicken gut microbiome revealed by metagenomics and culture.</title>
        <authorList>
            <person name="Gilroy R."/>
            <person name="Ravi A."/>
            <person name="Getino M."/>
            <person name="Pursley I."/>
            <person name="Horton D.L."/>
            <person name="Alikhan N.F."/>
            <person name="Baker D."/>
            <person name="Gharbi K."/>
            <person name="Hall N."/>
            <person name="Watson M."/>
            <person name="Adriaenssens E.M."/>
            <person name="Foster-Nyarko E."/>
            <person name="Jarju S."/>
            <person name="Secka A."/>
            <person name="Antonio M."/>
            <person name="Oren A."/>
            <person name="Chaudhuri R.R."/>
            <person name="La Ragione R."/>
            <person name="Hildebrand F."/>
            <person name="Pallen M.J."/>
        </authorList>
    </citation>
    <scope>NUCLEOTIDE SEQUENCE</scope>
    <source>
        <strain evidence="17">ChiHjej12B11-29160</strain>
    </source>
</reference>
<evidence type="ECO:0000256" key="11">
    <source>
        <dbReference type="ARBA" id="ARBA00023163"/>
    </source>
</evidence>
<reference evidence="17" key="1">
    <citation type="submission" date="2020-10" db="EMBL/GenBank/DDBJ databases">
        <authorList>
            <person name="Gilroy R."/>
        </authorList>
    </citation>
    <scope>NUCLEOTIDE SEQUENCE</scope>
    <source>
        <strain evidence="17">ChiHjej12B11-29160</strain>
    </source>
</reference>
<protein>
    <recommendedName>
        <fullName evidence="12 13">DNA primase</fullName>
        <ecNumber evidence="12">2.7.7.101</ecNumber>
    </recommendedName>
</protein>
<evidence type="ECO:0000256" key="2">
    <source>
        <dbReference type="ARBA" id="ARBA00022515"/>
    </source>
</evidence>
<dbReference type="EMBL" id="DVMQ01000003">
    <property type="protein sequence ID" value="HIU23402.1"/>
    <property type="molecule type" value="Genomic_DNA"/>
</dbReference>
<dbReference type="SUPFAM" id="SSF57783">
    <property type="entry name" value="Zinc beta-ribbon"/>
    <property type="match status" value="1"/>
</dbReference>
<keyword evidence="11 12" id="KW-0804">Transcription</keyword>
<dbReference type="CDD" id="cd03364">
    <property type="entry name" value="TOPRIM_DnaG_primases"/>
    <property type="match status" value="1"/>
</dbReference>
<dbReference type="Gene3D" id="3.90.980.10">
    <property type="entry name" value="DNA primase, catalytic core, N-terminal domain"/>
    <property type="match status" value="1"/>
</dbReference>
<dbReference type="NCBIfam" id="TIGR01391">
    <property type="entry name" value="dnaG"/>
    <property type="match status" value="1"/>
</dbReference>
<evidence type="ECO:0000256" key="7">
    <source>
        <dbReference type="ARBA" id="ARBA00022771"/>
    </source>
</evidence>
<dbReference type="Proteomes" id="UP000824078">
    <property type="component" value="Unassembled WGS sequence"/>
</dbReference>
<dbReference type="Gene3D" id="3.90.580.10">
    <property type="entry name" value="Zinc finger, CHC2-type domain"/>
    <property type="match status" value="1"/>
</dbReference>
<dbReference type="GO" id="GO:0003899">
    <property type="term" value="F:DNA-directed RNA polymerase activity"/>
    <property type="evidence" value="ECO:0007669"/>
    <property type="project" value="UniProtKB-UniRule"/>
</dbReference>
<keyword evidence="10 12" id="KW-0238">DNA-binding</keyword>
<comment type="catalytic activity">
    <reaction evidence="12">
        <text>ssDNA + n NTP = ssDNA/pppN(pN)n-1 hybrid + (n-1) diphosphate.</text>
        <dbReference type="EC" id="2.7.7.101"/>
    </reaction>
</comment>
<dbReference type="AlphaFoldDB" id="A0A9D1HW63"/>
<evidence type="ECO:0000256" key="14">
    <source>
        <dbReference type="PIRSR" id="PIRSR002811-1"/>
    </source>
</evidence>
<dbReference type="SMART" id="SM00400">
    <property type="entry name" value="ZnF_CHCC"/>
    <property type="match status" value="1"/>
</dbReference>
<comment type="domain">
    <text evidence="12">Contains an N-terminal zinc-binding domain, a central core domain that contains the primase activity, and a C-terminal DnaB-binding domain.</text>
</comment>
<sequence>MISDEDKERVRKETDFVALVSETVPLKQRGGEFWGCCPFHHEKSPSFKINPSTGLWHCFGCGKGGDVFDYICERENLSFPDAIRYLADRSGIELTEEHGSTHHGPKRNRLIDCLTEAQAFYALLLLRGKGKDCAAGRSYLAGRGFGSSVCRRWGLGFAPGHAQLVSHLSQKGFSAAEMIAADLAVERTNHLQDRFYDRVMFPIRDEGGRVIAFGGRVLTDAKPKYLNTKETAVFHKSKHMFAFDRAKETITAQRTAIVSEGYTDVIAMHEAGFTNAVAALGTSFSLDHVRTLSRFAHTIICLFDGDAAGQRAAERAVRYVTQTDADLRCVVLPNNLDPAEFLDTYGPDALREELGKSRPLIDFVFEHRLAGYDLTVPGQRVKALHELASILAPLKNSVLLDGYATRLADALGTNVAETRRAIQQAKPAELETETTPRDQQVHVQQPSSEMRTFSLDERRQILVERELLASMAENLDAFRKYADRLGSFSWTDPVHEAIAWAMLATPAGTTPRDIITTVEAVVPKARQILAESQFPASSDDVEKRAAFLVDQVDLFSTKRRIRGIKARLQTSDQSQDAEKLFREATQLQRYVNELSERLSEGYE</sequence>
<evidence type="ECO:0000256" key="15">
    <source>
        <dbReference type="SAM" id="MobiDB-lite"/>
    </source>
</evidence>
<gene>
    <name evidence="12" type="primary">dnaG</name>
    <name evidence="17" type="ORF">IAD17_00540</name>
</gene>
<dbReference type="Pfam" id="PF08275">
    <property type="entry name" value="DNAG_N"/>
    <property type="match status" value="1"/>
</dbReference>
<evidence type="ECO:0000313" key="18">
    <source>
        <dbReference type="Proteomes" id="UP000824078"/>
    </source>
</evidence>
<evidence type="ECO:0000256" key="4">
    <source>
        <dbReference type="ARBA" id="ARBA00022695"/>
    </source>
</evidence>
<dbReference type="InterPro" id="IPR013264">
    <property type="entry name" value="DNAG_N"/>
</dbReference>
<evidence type="ECO:0000256" key="12">
    <source>
        <dbReference type="HAMAP-Rule" id="MF_00974"/>
    </source>
</evidence>
<dbReference type="InterPro" id="IPR034151">
    <property type="entry name" value="TOPRIM_DnaG_bac"/>
</dbReference>
<dbReference type="PROSITE" id="PS50880">
    <property type="entry name" value="TOPRIM"/>
    <property type="match status" value="1"/>
</dbReference>
<proteinExistence type="inferred from homology"/>
<dbReference type="InterPro" id="IPR050219">
    <property type="entry name" value="DnaG_primase"/>
</dbReference>
<dbReference type="FunFam" id="3.90.580.10:FF:000001">
    <property type="entry name" value="DNA primase"/>
    <property type="match status" value="1"/>
</dbReference>
<evidence type="ECO:0000256" key="6">
    <source>
        <dbReference type="ARBA" id="ARBA00022723"/>
    </source>
</evidence>
<dbReference type="InterPro" id="IPR030846">
    <property type="entry name" value="DnaG_bac"/>
</dbReference>
<evidence type="ECO:0000256" key="1">
    <source>
        <dbReference type="ARBA" id="ARBA00022478"/>
    </source>
</evidence>
<accession>A0A9D1HW63</accession>
<keyword evidence="2 12" id="KW-0639">Primosome</keyword>
<dbReference type="InterPro" id="IPR006295">
    <property type="entry name" value="DNA_primase_DnaG"/>
</dbReference>
<dbReference type="GO" id="GO:0006269">
    <property type="term" value="P:DNA replication, synthesis of primer"/>
    <property type="evidence" value="ECO:0007669"/>
    <property type="project" value="UniProtKB-UniRule"/>
</dbReference>
<dbReference type="PANTHER" id="PTHR30313:SF2">
    <property type="entry name" value="DNA PRIMASE"/>
    <property type="match status" value="1"/>
</dbReference>
<dbReference type="Gene3D" id="3.40.1360.10">
    <property type="match status" value="1"/>
</dbReference>
<dbReference type="GO" id="GO:0000428">
    <property type="term" value="C:DNA-directed RNA polymerase complex"/>
    <property type="evidence" value="ECO:0007669"/>
    <property type="project" value="UniProtKB-KW"/>
</dbReference>
<dbReference type="HAMAP" id="MF_00974">
    <property type="entry name" value="DNA_primase_DnaG"/>
    <property type="match status" value="1"/>
</dbReference>
<dbReference type="InterPro" id="IPR019475">
    <property type="entry name" value="DNA_primase_DnaB-bd"/>
</dbReference>
<evidence type="ECO:0000259" key="16">
    <source>
        <dbReference type="PROSITE" id="PS50880"/>
    </source>
</evidence>
<keyword evidence="5 12" id="KW-0235">DNA replication</keyword>
<dbReference type="InterPro" id="IPR037068">
    <property type="entry name" value="DNA_primase_core_N_sf"/>
</dbReference>